<evidence type="ECO:0000313" key="2">
    <source>
        <dbReference type="Proteomes" id="UP000265427"/>
    </source>
</evidence>
<comment type="caution">
    <text evidence="1">The sequence shown here is derived from an EMBL/GenBank/DDBJ whole genome shotgun (WGS) entry which is preliminary data.</text>
</comment>
<gene>
    <name evidence="1" type="ORF">DYB36_007934</name>
</gene>
<proteinExistence type="predicted"/>
<dbReference type="EMBL" id="QUSZ01010307">
    <property type="protein sequence ID" value="RHX98232.1"/>
    <property type="molecule type" value="Genomic_DNA"/>
</dbReference>
<evidence type="ECO:0000313" key="1">
    <source>
        <dbReference type="EMBL" id="RHX98232.1"/>
    </source>
</evidence>
<dbReference type="AlphaFoldDB" id="A0A396ZR36"/>
<name>A0A396ZR36_APHAT</name>
<reference evidence="1 2" key="1">
    <citation type="submission" date="2018-08" db="EMBL/GenBank/DDBJ databases">
        <title>Aphanomyces genome sequencing and annotation.</title>
        <authorList>
            <person name="Minardi D."/>
            <person name="Oidtmann B."/>
            <person name="Van Der Giezen M."/>
            <person name="Studholme D.J."/>
        </authorList>
    </citation>
    <scope>NUCLEOTIDE SEQUENCE [LARGE SCALE GENOMIC DNA]</scope>
    <source>
        <strain evidence="1 2">Kv</strain>
    </source>
</reference>
<dbReference type="VEuPathDB" id="FungiDB:H257_11910"/>
<accession>A0A396ZR36</accession>
<protein>
    <submittedName>
        <fullName evidence="1">Uncharacterized protein</fullName>
    </submittedName>
</protein>
<dbReference type="Proteomes" id="UP000265427">
    <property type="component" value="Unassembled WGS sequence"/>
</dbReference>
<sequence>MALYESLESDVASFFVAQGSLIESLVHSLCLRVATIEAKGQVQSCGSPDLSHVAAIIDTSAQQCLAYVDEKVATLHYKLEGMDAEFDRITRQCRDLHAHVKAVQTTVPDMGELEIVWRDRVLCGLSQEQLLGLAKDLTDLSHVSECHVMALATRHAIQQILDAKAGGSAPPLGAMMDLERGLDALPALVQATASNPEHVQNELERHAYLEHQLEMQLAACPRQEEMLDQLSQLQAKV</sequence>
<organism evidence="1 2">
    <name type="scientific">Aphanomyces astaci</name>
    <name type="common">Crayfish plague agent</name>
    <dbReference type="NCBI Taxonomy" id="112090"/>
    <lineage>
        <taxon>Eukaryota</taxon>
        <taxon>Sar</taxon>
        <taxon>Stramenopiles</taxon>
        <taxon>Oomycota</taxon>
        <taxon>Saprolegniomycetes</taxon>
        <taxon>Saprolegniales</taxon>
        <taxon>Verrucalvaceae</taxon>
        <taxon>Aphanomyces</taxon>
    </lineage>
</organism>